<dbReference type="InterPro" id="IPR058887">
    <property type="entry name" value="YuzI-like"/>
</dbReference>
<evidence type="ECO:0000256" key="1">
    <source>
        <dbReference type="SAM" id="Phobius"/>
    </source>
</evidence>
<dbReference type="Proteomes" id="UP000568839">
    <property type="component" value="Unassembled WGS sequence"/>
</dbReference>
<evidence type="ECO:0000313" key="2">
    <source>
        <dbReference type="EMBL" id="MBB6448467.1"/>
    </source>
</evidence>
<comment type="caution">
    <text evidence="2">The sequence shown here is derived from an EMBL/GenBank/DDBJ whole genome shotgun (WGS) entry which is preliminary data.</text>
</comment>
<dbReference type="Pfam" id="PF26135">
    <property type="entry name" value="YuzI"/>
    <property type="match status" value="1"/>
</dbReference>
<name>A0A841PHV5_9BACL</name>
<dbReference type="EMBL" id="JACHHJ010000001">
    <property type="protein sequence ID" value="MBB6448467.1"/>
    <property type="molecule type" value="Genomic_DNA"/>
</dbReference>
<keyword evidence="1" id="KW-0812">Transmembrane</keyword>
<keyword evidence="1" id="KW-1133">Transmembrane helix</keyword>
<keyword evidence="1" id="KW-0472">Membrane</keyword>
<proteinExistence type="predicted"/>
<keyword evidence="3" id="KW-1185">Reference proteome</keyword>
<accession>A0A841PHV5</accession>
<gene>
    <name evidence="2" type="ORF">HNR44_000416</name>
</gene>
<dbReference type="RefSeq" id="WP_184402457.1">
    <property type="nucleotide sequence ID" value="NZ_JACHHJ010000001.1"/>
</dbReference>
<organism evidence="2 3">
    <name type="scientific">Geomicrobium halophilum</name>
    <dbReference type="NCBI Taxonomy" id="549000"/>
    <lineage>
        <taxon>Bacteria</taxon>
        <taxon>Bacillati</taxon>
        <taxon>Bacillota</taxon>
        <taxon>Bacilli</taxon>
        <taxon>Bacillales</taxon>
        <taxon>Geomicrobium</taxon>
    </lineage>
</organism>
<evidence type="ECO:0000313" key="3">
    <source>
        <dbReference type="Proteomes" id="UP000568839"/>
    </source>
</evidence>
<feature type="transmembrane region" description="Helical" evidence="1">
    <location>
        <begin position="33"/>
        <end position="56"/>
    </location>
</feature>
<sequence length="65" mass="7293">MALIGIIISAIGGIGVIGYSNLVVSGYSMYEYWFFIITRVELYLFAGGLLLAMISLTRFPRKRKK</sequence>
<reference evidence="2 3" key="1">
    <citation type="submission" date="2020-08" db="EMBL/GenBank/DDBJ databases">
        <title>Genomic Encyclopedia of Type Strains, Phase IV (KMG-IV): sequencing the most valuable type-strain genomes for metagenomic binning, comparative biology and taxonomic classification.</title>
        <authorList>
            <person name="Goeker M."/>
        </authorList>
    </citation>
    <scope>NUCLEOTIDE SEQUENCE [LARGE SCALE GENOMIC DNA]</scope>
    <source>
        <strain evidence="2 3">DSM 21769</strain>
    </source>
</reference>
<protein>
    <submittedName>
        <fullName evidence="2">Uncharacterized protein</fullName>
    </submittedName>
</protein>
<dbReference type="AlphaFoldDB" id="A0A841PHV5"/>
<feature type="transmembrane region" description="Helical" evidence="1">
    <location>
        <begin position="7"/>
        <end position="27"/>
    </location>
</feature>